<feature type="domain" description="Methyltransferase" evidence="2">
    <location>
        <begin position="44"/>
        <end position="135"/>
    </location>
</feature>
<comment type="caution">
    <text evidence="3">The sequence shown here is derived from an EMBL/GenBank/DDBJ whole genome shotgun (WGS) entry which is preliminary data.</text>
</comment>
<sequence length="208" mass="21980">MSDAAAPPSGWEARYATPDYLFGKAPSAFLADHAHLLTPGATALAVADGEGRNSVFMAEKGLRVTALDYAPTAIAKAERLAAERGVTVDFAEADVLSADWGGPYDLVAAIFIQFAGPEDRARLFAKTRAALAPGGLLLLHGYTPEQVGRGTGGPPCRENMYTEAMLAEAFEGWEVLENRAYERDIREGTGHAGLSALIDFVARKPAAG</sequence>
<organism evidence="3 4">
    <name type="scientific">Rhodosalinus sediminis</name>
    <dbReference type="NCBI Taxonomy" id="1940533"/>
    <lineage>
        <taxon>Bacteria</taxon>
        <taxon>Pseudomonadati</taxon>
        <taxon>Pseudomonadota</taxon>
        <taxon>Alphaproteobacteria</taxon>
        <taxon>Rhodobacterales</taxon>
        <taxon>Paracoccaceae</taxon>
        <taxon>Rhodosalinus</taxon>
    </lineage>
</organism>
<protein>
    <submittedName>
        <fullName evidence="3">Class I SAM-dependent methyltransferase</fullName>
    </submittedName>
</protein>
<dbReference type="Proteomes" id="UP000257131">
    <property type="component" value="Unassembled WGS sequence"/>
</dbReference>
<accession>A0A3D9BPU1</accession>
<dbReference type="InterPro" id="IPR029063">
    <property type="entry name" value="SAM-dependent_MTases_sf"/>
</dbReference>
<dbReference type="PANTHER" id="PTHR43861">
    <property type="entry name" value="TRANS-ACONITATE 2-METHYLTRANSFERASE-RELATED"/>
    <property type="match status" value="1"/>
</dbReference>
<gene>
    <name evidence="3" type="ORF">DRV84_11940</name>
</gene>
<dbReference type="OrthoDB" id="9786503at2"/>
<evidence type="ECO:0000313" key="3">
    <source>
        <dbReference type="EMBL" id="REC55371.1"/>
    </source>
</evidence>
<dbReference type="PANTHER" id="PTHR43861:SF3">
    <property type="entry name" value="PUTATIVE (AFU_ORTHOLOGUE AFUA_2G14390)-RELATED"/>
    <property type="match status" value="1"/>
</dbReference>
<dbReference type="Pfam" id="PF13649">
    <property type="entry name" value="Methyltransf_25"/>
    <property type="match status" value="1"/>
</dbReference>
<proteinExistence type="predicted"/>
<evidence type="ECO:0000259" key="2">
    <source>
        <dbReference type="Pfam" id="PF13649"/>
    </source>
</evidence>
<evidence type="ECO:0000313" key="4">
    <source>
        <dbReference type="Proteomes" id="UP000257131"/>
    </source>
</evidence>
<name>A0A3D9BPU1_9RHOB</name>
<dbReference type="Gene3D" id="3.40.50.150">
    <property type="entry name" value="Vaccinia Virus protein VP39"/>
    <property type="match status" value="1"/>
</dbReference>
<reference evidence="3 4" key="1">
    <citation type="journal article" date="2017" name="Int. J. Syst. Evol. Microbiol.">
        <title>Rhodosalinus sediminis gen. nov., sp. nov., isolated from marine saltern.</title>
        <authorList>
            <person name="Guo L.Y."/>
            <person name="Ling S.K."/>
            <person name="Li C.M."/>
            <person name="Chen G.J."/>
            <person name="Du Z.J."/>
        </authorList>
    </citation>
    <scope>NUCLEOTIDE SEQUENCE [LARGE SCALE GENOMIC DNA]</scope>
    <source>
        <strain evidence="3 4">WDN1C137</strain>
    </source>
</reference>
<dbReference type="SUPFAM" id="SSF53335">
    <property type="entry name" value="S-adenosyl-L-methionine-dependent methyltransferases"/>
    <property type="match status" value="1"/>
</dbReference>
<keyword evidence="1 3" id="KW-0808">Transferase</keyword>
<dbReference type="EMBL" id="QOHR01000019">
    <property type="protein sequence ID" value="REC55371.1"/>
    <property type="molecule type" value="Genomic_DNA"/>
</dbReference>
<dbReference type="AlphaFoldDB" id="A0A3D9BPU1"/>
<dbReference type="RefSeq" id="WP_115980995.1">
    <property type="nucleotide sequence ID" value="NZ_QOHR01000019.1"/>
</dbReference>
<keyword evidence="4" id="KW-1185">Reference proteome</keyword>
<dbReference type="GO" id="GO:0032259">
    <property type="term" value="P:methylation"/>
    <property type="evidence" value="ECO:0007669"/>
    <property type="project" value="UniProtKB-KW"/>
</dbReference>
<dbReference type="InterPro" id="IPR041698">
    <property type="entry name" value="Methyltransf_25"/>
</dbReference>
<dbReference type="GO" id="GO:0008168">
    <property type="term" value="F:methyltransferase activity"/>
    <property type="evidence" value="ECO:0007669"/>
    <property type="project" value="UniProtKB-KW"/>
</dbReference>
<evidence type="ECO:0000256" key="1">
    <source>
        <dbReference type="ARBA" id="ARBA00022679"/>
    </source>
</evidence>
<keyword evidence="3" id="KW-0489">Methyltransferase</keyword>